<dbReference type="RefSeq" id="WP_128124695.1">
    <property type="nucleotide sequence ID" value="NZ_UFVQ01000001.1"/>
</dbReference>
<name>A0A376C1I8_CHRCU</name>
<organism evidence="1 2">
    <name type="scientific">Chryseobacterium carnipullorum</name>
    <dbReference type="NCBI Taxonomy" id="1124835"/>
    <lineage>
        <taxon>Bacteria</taxon>
        <taxon>Pseudomonadati</taxon>
        <taxon>Bacteroidota</taxon>
        <taxon>Flavobacteriia</taxon>
        <taxon>Flavobacteriales</taxon>
        <taxon>Weeksellaceae</taxon>
        <taxon>Chryseobacterium group</taxon>
        <taxon>Chryseobacterium</taxon>
    </lineage>
</organism>
<protein>
    <submittedName>
        <fullName evidence="1">Uncharacterized protein</fullName>
    </submittedName>
</protein>
<sequence>MQISENAKGLNGARIIPKADININPSVLEKVTKQGFKLSDIDPKLKIKKIALDLAKSIGKDRGMSY</sequence>
<reference evidence="1 2" key="1">
    <citation type="submission" date="2018-06" db="EMBL/GenBank/DDBJ databases">
        <authorList>
            <consortium name="Pathogen Informatics"/>
            <person name="Doyle S."/>
        </authorList>
    </citation>
    <scope>NUCLEOTIDE SEQUENCE [LARGE SCALE GENOMIC DNA]</scope>
    <source>
        <strain evidence="1 2">NCTC13533</strain>
    </source>
</reference>
<dbReference type="AlphaFoldDB" id="A0A376C1I8"/>
<accession>A0A376C1I8</accession>
<dbReference type="EMBL" id="UFVQ01000001">
    <property type="protein sequence ID" value="STA51355.1"/>
    <property type="molecule type" value="Genomic_DNA"/>
</dbReference>
<evidence type="ECO:0000313" key="2">
    <source>
        <dbReference type="Proteomes" id="UP000255224"/>
    </source>
</evidence>
<dbReference type="Proteomes" id="UP000255224">
    <property type="component" value="Unassembled WGS sequence"/>
</dbReference>
<proteinExistence type="predicted"/>
<gene>
    <name evidence="1" type="ORF">NCTC13533_00012</name>
</gene>
<evidence type="ECO:0000313" key="1">
    <source>
        <dbReference type="EMBL" id="STA51355.1"/>
    </source>
</evidence>